<dbReference type="InterPro" id="IPR036188">
    <property type="entry name" value="FAD/NAD-bd_sf"/>
</dbReference>
<dbReference type="SUPFAM" id="SSF51905">
    <property type="entry name" value="FAD/NAD(P)-binding domain"/>
    <property type="match status" value="2"/>
</dbReference>
<dbReference type="PIRSF" id="PIRSF000332">
    <property type="entry name" value="FMO"/>
    <property type="match status" value="1"/>
</dbReference>
<accession>A0A5Q5BSP3</accession>
<sequence length="381" mass="41202">MSPPQQRHQRVVVVGAGPCGLAIARQLLHEQRIEPLVLDRATAPASTWRDRYEGFRLNTCGYWSHLPGQPIPRRYGRWPKRDDMVDYFDSYVRRQRIPLSLGVTVTRIDRDGDRWLITTDGDTYTADAVVIATGNYHTPALPAWPGMEGYTGDLLHSADYRNPWPFAGRDVLVVGSGNSATDIALQLSDEVAGRVRLAVREPPHLMPRSAAGIPVDAFSAAFSRLPVPVIDHAAALASRLWFGDLTSVGLPAPRRGIYRALLDDGSIPTLGDELVPQIKAGRIEVVAAVESFEGDSVVLADGRTIRPDVVIGATGYRHGLEPLVGHLDVLDEDGAPLVNGLPPAAPGLWFAGYEEPIIGPLQSFRLQAGPLAAEVAGFAAG</sequence>
<dbReference type="Pfam" id="PF13738">
    <property type="entry name" value="Pyr_redox_3"/>
    <property type="match status" value="1"/>
</dbReference>
<evidence type="ECO:0000256" key="1">
    <source>
        <dbReference type="ARBA" id="ARBA00023002"/>
    </source>
</evidence>
<gene>
    <name evidence="2" type="ordered locus">Mmcs_5201</name>
</gene>
<dbReference type="Gene3D" id="3.50.50.60">
    <property type="entry name" value="FAD/NAD(P)-binding domain"/>
    <property type="match status" value="1"/>
</dbReference>
<dbReference type="EMBL" id="CP000384">
    <property type="protein sequence ID" value="ABG11303.1"/>
    <property type="molecule type" value="Genomic_DNA"/>
</dbReference>
<dbReference type="KEGG" id="mmc:Mmcs_5201"/>
<proteinExistence type="predicted"/>
<dbReference type="PANTHER" id="PTHR43539:SF78">
    <property type="entry name" value="FLAVIN-CONTAINING MONOOXYGENASE"/>
    <property type="match status" value="1"/>
</dbReference>
<dbReference type="GO" id="GO:0050661">
    <property type="term" value="F:NADP binding"/>
    <property type="evidence" value="ECO:0007669"/>
    <property type="project" value="InterPro"/>
</dbReference>
<keyword evidence="1" id="KW-0560">Oxidoreductase</keyword>
<dbReference type="InterPro" id="IPR000960">
    <property type="entry name" value="Flavin_mOase"/>
</dbReference>
<dbReference type="GO" id="GO:0004497">
    <property type="term" value="F:monooxygenase activity"/>
    <property type="evidence" value="ECO:0007669"/>
    <property type="project" value="TreeGrafter"/>
</dbReference>
<dbReference type="GO" id="GO:0005829">
    <property type="term" value="C:cytosol"/>
    <property type="evidence" value="ECO:0007669"/>
    <property type="project" value="TreeGrafter"/>
</dbReference>
<reference evidence="2" key="1">
    <citation type="submission" date="2006-06" db="EMBL/GenBank/DDBJ databases">
        <title>Complete sequence of chromosome of Mycobacterium sp. MCS.</title>
        <authorList>
            <consortium name="US DOE Joint Genome Institute"/>
            <person name="Copeland A."/>
            <person name="Lucas S."/>
            <person name="Lapidus A."/>
            <person name="Barry K."/>
            <person name="Detter J.C."/>
            <person name="Glavina del Rio T."/>
            <person name="Hammon N."/>
            <person name="Israni S."/>
            <person name="Dalin E."/>
            <person name="Tice H."/>
            <person name="Pitluck S."/>
            <person name="Martinez M."/>
            <person name="Schmutz J."/>
            <person name="Larimer F."/>
            <person name="Land M."/>
            <person name="Hauser L."/>
            <person name="Kyrpides N."/>
            <person name="Kim E."/>
            <person name="Miller C.D."/>
            <person name="Hughes J.E."/>
            <person name="Anderson A.J."/>
            <person name="Sims R.C."/>
            <person name="Richardson P."/>
        </authorList>
    </citation>
    <scope>NUCLEOTIDE SEQUENCE [LARGE SCALE GENOMIC DNA]</scope>
    <source>
        <strain evidence="2">MCS</strain>
    </source>
</reference>
<protein>
    <submittedName>
        <fullName evidence="2">FAD-dependent pyridine nucleotide-disulfide oxidoreductase</fullName>
    </submittedName>
</protein>
<organism evidence="2">
    <name type="scientific">Mycobacterium sp. (strain MCS)</name>
    <dbReference type="NCBI Taxonomy" id="164756"/>
    <lineage>
        <taxon>Bacteria</taxon>
        <taxon>Bacillati</taxon>
        <taxon>Actinomycetota</taxon>
        <taxon>Actinomycetes</taxon>
        <taxon>Mycobacteriales</taxon>
        <taxon>Mycobacteriaceae</taxon>
        <taxon>Mycobacterium</taxon>
    </lineage>
</organism>
<dbReference type="PRINTS" id="PR00368">
    <property type="entry name" value="FADPNR"/>
</dbReference>
<name>A0A5Q5BSP3_MYCSS</name>
<evidence type="ECO:0000313" key="2">
    <source>
        <dbReference type="EMBL" id="ABG11303.1"/>
    </source>
</evidence>
<dbReference type="AlphaFoldDB" id="A0A5Q5BSP3"/>
<dbReference type="PRINTS" id="PR00469">
    <property type="entry name" value="PNDRDTASEII"/>
</dbReference>
<dbReference type="PANTHER" id="PTHR43539">
    <property type="entry name" value="FLAVIN-BINDING MONOOXYGENASE-LIKE PROTEIN (AFU_ORTHOLOGUE AFUA_4G09220)"/>
    <property type="match status" value="1"/>
</dbReference>
<dbReference type="InterPro" id="IPR050982">
    <property type="entry name" value="Auxin_biosynth/cation_transpt"/>
</dbReference>
<dbReference type="GO" id="GO:0050660">
    <property type="term" value="F:flavin adenine dinucleotide binding"/>
    <property type="evidence" value="ECO:0007669"/>
    <property type="project" value="InterPro"/>
</dbReference>